<feature type="compositionally biased region" description="Low complexity" evidence="1">
    <location>
        <begin position="32"/>
        <end position="68"/>
    </location>
</feature>
<protein>
    <submittedName>
        <fullName evidence="3">Uncharacterized protein</fullName>
    </submittedName>
</protein>
<evidence type="ECO:0000313" key="3">
    <source>
        <dbReference type="EMBL" id="KAH0547194.1"/>
    </source>
</evidence>
<dbReference type="EMBL" id="JAHXZJ010002237">
    <property type="protein sequence ID" value="KAH0547194.1"/>
    <property type="molecule type" value="Genomic_DNA"/>
</dbReference>
<evidence type="ECO:0000313" key="4">
    <source>
        <dbReference type="Proteomes" id="UP000826195"/>
    </source>
</evidence>
<feature type="region of interest" description="Disordered" evidence="1">
    <location>
        <begin position="28"/>
        <end position="81"/>
    </location>
</feature>
<name>A0AAV7I7A1_COTGL</name>
<feature type="chain" id="PRO_5043888313" evidence="2">
    <location>
        <begin position="23"/>
        <end position="120"/>
    </location>
</feature>
<dbReference type="AlphaFoldDB" id="A0AAV7I7A1"/>
<sequence length="120" mass="11888">MSRYNFFLFAAALMACVYISNANPVKRQAKMGSSPMDSDSLGSNSSGSDSSAPPPSSGSESSSSDSGSGSSGSGSSGSSSFTTGGLFATLARFIAKLPVAGGIASTITDPILINLGKFLG</sequence>
<keyword evidence="2" id="KW-0732">Signal</keyword>
<dbReference type="PROSITE" id="PS51257">
    <property type="entry name" value="PROKAR_LIPOPROTEIN"/>
    <property type="match status" value="1"/>
</dbReference>
<accession>A0AAV7I7A1</accession>
<evidence type="ECO:0000256" key="2">
    <source>
        <dbReference type="SAM" id="SignalP"/>
    </source>
</evidence>
<keyword evidence="4" id="KW-1185">Reference proteome</keyword>
<feature type="signal peptide" evidence="2">
    <location>
        <begin position="1"/>
        <end position="22"/>
    </location>
</feature>
<reference evidence="3 4" key="1">
    <citation type="journal article" date="2021" name="J. Hered.">
        <title>A chromosome-level genome assembly of the parasitoid wasp, Cotesia glomerata (Hymenoptera: Braconidae).</title>
        <authorList>
            <person name="Pinto B.J."/>
            <person name="Weis J.J."/>
            <person name="Gamble T."/>
            <person name="Ode P.J."/>
            <person name="Paul R."/>
            <person name="Zaspel J.M."/>
        </authorList>
    </citation>
    <scope>NUCLEOTIDE SEQUENCE [LARGE SCALE GENOMIC DNA]</scope>
    <source>
        <strain evidence="3">CgM1</strain>
    </source>
</reference>
<evidence type="ECO:0000256" key="1">
    <source>
        <dbReference type="SAM" id="MobiDB-lite"/>
    </source>
</evidence>
<proteinExistence type="predicted"/>
<gene>
    <name evidence="3" type="ORF">KQX54_017496</name>
</gene>
<organism evidence="3 4">
    <name type="scientific">Cotesia glomerata</name>
    <name type="common">Lepidopteran parasitic wasp</name>
    <name type="synonym">Apanteles glomeratus</name>
    <dbReference type="NCBI Taxonomy" id="32391"/>
    <lineage>
        <taxon>Eukaryota</taxon>
        <taxon>Metazoa</taxon>
        <taxon>Ecdysozoa</taxon>
        <taxon>Arthropoda</taxon>
        <taxon>Hexapoda</taxon>
        <taxon>Insecta</taxon>
        <taxon>Pterygota</taxon>
        <taxon>Neoptera</taxon>
        <taxon>Endopterygota</taxon>
        <taxon>Hymenoptera</taxon>
        <taxon>Apocrita</taxon>
        <taxon>Ichneumonoidea</taxon>
        <taxon>Braconidae</taxon>
        <taxon>Microgastrinae</taxon>
        <taxon>Cotesia</taxon>
    </lineage>
</organism>
<dbReference type="Proteomes" id="UP000826195">
    <property type="component" value="Unassembled WGS sequence"/>
</dbReference>
<comment type="caution">
    <text evidence="3">The sequence shown here is derived from an EMBL/GenBank/DDBJ whole genome shotgun (WGS) entry which is preliminary data.</text>
</comment>